<dbReference type="SMART" id="SM00744">
    <property type="entry name" value="RINGv"/>
    <property type="match status" value="1"/>
</dbReference>
<evidence type="ECO:0000256" key="11">
    <source>
        <dbReference type="ARBA" id="ARBA00043231"/>
    </source>
</evidence>
<name>A0AAV2T8G2_CALDB</name>
<evidence type="ECO:0000256" key="5">
    <source>
        <dbReference type="ARBA" id="ARBA00022833"/>
    </source>
</evidence>
<keyword evidence="6 12" id="KW-1133">Transmembrane helix</keyword>
<evidence type="ECO:0000256" key="1">
    <source>
        <dbReference type="ARBA" id="ARBA00004141"/>
    </source>
</evidence>
<dbReference type="AlphaFoldDB" id="A0AAV2T8G2"/>
<feature type="transmembrane region" description="Helical" evidence="12">
    <location>
        <begin position="109"/>
        <end position="132"/>
    </location>
</feature>
<feature type="transmembrane region" description="Helical" evidence="12">
    <location>
        <begin position="153"/>
        <end position="172"/>
    </location>
</feature>
<comment type="subcellular location">
    <subcellularLocation>
        <location evidence="1">Membrane</location>
        <topology evidence="1">Multi-pass membrane protein</topology>
    </subcellularLocation>
</comment>
<dbReference type="Pfam" id="PF12906">
    <property type="entry name" value="RINGv"/>
    <property type="match status" value="1"/>
</dbReference>
<evidence type="ECO:0000256" key="4">
    <source>
        <dbReference type="ARBA" id="ARBA00022771"/>
    </source>
</evidence>
<proteinExistence type="predicted"/>
<organism evidence="14 15">
    <name type="scientific">Calicophoron daubneyi</name>
    <name type="common">Rumen fluke</name>
    <name type="synonym">Paramphistomum daubneyi</name>
    <dbReference type="NCBI Taxonomy" id="300641"/>
    <lineage>
        <taxon>Eukaryota</taxon>
        <taxon>Metazoa</taxon>
        <taxon>Spiralia</taxon>
        <taxon>Lophotrochozoa</taxon>
        <taxon>Platyhelminthes</taxon>
        <taxon>Trematoda</taxon>
        <taxon>Digenea</taxon>
        <taxon>Plagiorchiida</taxon>
        <taxon>Pronocephalata</taxon>
        <taxon>Paramphistomoidea</taxon>
        <taxon>Paramphistomidae</taxon>
        <taxon>Calicophoron</taxon>
    </lineage>
</organism>
<keyword evidence="2 12" id="KW-0812">Transmembrane</keyword>
<comment type="caution">
    <text evidence="14">The sequence shown here is derived from an EMBL/GenBank/DDBJ whole genome shotgun (WGS) entry which is preliminary data.</text>
</comment>
<feature type="transmembrane region" description="Helical" evidence="12">
    <location>
        <begin position="219"/>
        <end position="241"/>
    </location>
</feature>
<evidence type="ECO:0000256" key="10">
    <source>
        <dbReference type="ARBA" id="ARBA00043185"/>
    </source>
</evidence>
<feature type="transmembrane region" description="Helical" evidence="12">
    <location>
        <begin position="248"/>
        <end position="269"/>
    </location>
</feature>
<evidence type="ECO:0000256" key="8">
    <source>
        <dbReference type="ARBA" id="ARBA00040151"/>
    </source>
</evidence>
<reference evidence="14" key="1">
    <citation type="submission" date="2024-06" db="EMBL/GenBank/DDBJ databases">
        <authorList>
            <person name="Liu X."/>
            <person name="Lenzi L."/>
            <person name="Haldenby T S."/>
            <person name="Uol C."/>
        </authorList>
    </citation>
    <scope>NUCLEOTIDE SEQUENCE</scope>
</reference>
<dbReference type="Gene3D" id="3.30.40.10">
    <property type="entry name" value="Zinc/RING finger domain, C3HC4 (zinc finger)"/>
    <property type="match status" value="1"/>
</dbReference>
<evidence type="ECO:0000256" key="7">
    <source>
        <dbReference type="ARBA" id="ARBA00023136"/>
    </source>
</evidence>
<evidence type="ECO:0000256" key="2">
    <source>
        <dbReference type="ARBA" id="ARBA00022692"/>
    </source>
</evidence>
<evidence type="ECO:0000259" key="13">
    <source>
        <dbReference type="PROSITE" id="PS51292"/>
    </source>
</evidence>
<dbReference type="Proteomes" id="UP001497525">
    <property type="component" value="Unassembled WGS sequence"/>
</dbReference>
<dbReference type="SUPFAM" id="SSF57850">
    <property type="entry name" value="RING/U-box"/>
    <property type="match status" value="1"/>
</dbReference>
<dbReference type="PANTHER" id="PTHR46283">
    <property type="entry name" value="E3 UBIQUITIN-PROTEIN LIGASE MARCH5"/>
    <property type="match status" value="1"/>
</dbReference>
<evidence type="ECO:0000313" key="14">
    <source>
        <dbReference type="EMBL" id="CAL5132693.1"/>
    </source>
</evidence>
<dbReference type="InterPro" id="IPR013083">
    <property type="entry name" value="Znf_RING/FYVE/PHD"/>
</dbReference>
<dbReference type="GO" id="GO:0016020">
    <property type="term" value="C:membrane"/>
    <property type="evidence" value="ECO:0007669"/>
    <property type="project" value="UniProtKB-SubCell"/>
</dbReference>
<dbReference type="EMBL" id="CAXLJL010000134">
    <property type="protein sequence ID" value="CAL5132693.1"/>
    <property type="molecule type" value="Genomic_DNA"/>
</dbReference>
<evidence type="ECO:0000256" key="6">
    <source>
        <dbReference type="ARBA" id="ARBA00022989"/>
    </source>
</evidence>
<dbReference type="InterPro" id="IPR011016">
    <property type="entry name" value="Znf_RING-CH"/>
</dbReference>
<keyword evidence="3" id="KW-0479">Metal-binding</keyword>
<protein>
    <recommendedName>
        <fullName evidence="8">E3 ubiquitin-protein ligase MARCHF5</fullName>
    </recommendedName>
    <alternativeName>
        <fullName evidence="10">Membrane-associated RING finger protein 5</fullName>
    </alternativeName>
    <alternativeName>
        <fullName evidence="9">Membrane-associated RING-CH protein V</fullName>
    </alternativeName>
    <alternativeName>
        <fullName evidence="11">RING-type E3 ubiquitin transferase MARCHF5</fullName>
    </alternativeName>
</protein>
<evidence type="ECO:0000313" key="15">
    <source>
        <dbReference type="Proteomes" id="UP001497525"/>
    </source>
</evidence>
<dbReference type="PROSITE" id="PS51292">
    <property type="entry name" value="ZF_RING_CH"/>
    <property type="match status" value="1"/>
</dbReference>
<evidence type="ECO:0000256" key="12">
    <source>
        <dbReference type="SAM" id="Phobius"/>
    </source>
</evidence>
<feature type="domain" description="RING-CH-type" evidence="13">
    <location>
        <begin position="17"/>
        <end position="88"/>
    </location>
</feature>
<keyword evidence="4" id="KW-0863">Zinc-finger</keyword>
<gene>
    <name evidence="14" type="ORF">CDAUBV1_LOCUS5537</name>
</gene>
<sequence length="287" mass="32477">MDHAQDNLNGPSSALSSEDNDERTCWICLDTGLGEEPNEAWSHPCHCSGALKWVHRSCLQRWIDERQSRGGQSAPVFCRACGDKYDIVYPEAGPLFMILEALDGKTRVISYYFTGALALGTVYWSAVTYGAVTVMQVLGHREGLRTMEQADPLLLLLLLPSIPLCLILGKAIPWESGIRLLWRRFVRPITAELWFARQKPNSWPPREYAIEPASEGYEFPRVLCSALALPTIATVTGQFLYRRVRSDFSRILLGGLTYLLVKGVLSVSYSEMRYMRTCYREVRDCEN</sequence>
<dbReference type="GO" id="GO:0008270">
    <property type="term" value="F:zinc ion binding"/>
    <property type="evidence" value="ECO:0007669"/>
    <property type="project" value="UniProtKB-KW"/>
</dbReference>
<keyword evidence="5" id="KW-0862">Zinc</keyword>
<accession>A0AAV2T8G2</accession>
<keyword evidence="7 12" id="KW-0472">Membrane</keyword>
<evidence type="ECO:0000256" key="3">
    <source>
        <dbReference type="ARBA" id="ARBA00022723"/>
    </source>
</evidence>
<evidence type="ECO:0000256" key="9">
    <source>
        <dbReference type="ARBA" id="ARBA00043044"/>
    </source>
</evidence>